<keyword evidence="2" id="KW-1185">Reference proteome</keyword>
<dbReference type="Proteomes" id="UP000002430">
    <property type="component" value="Plasmid 2"/>
</dbReference>
<dbReference type="KEGG" id="lip:LIB013"/>
<dbReference type="OrthoDB" id="7019100at2"/>
<proteinExistence type="predicted"/>
<accession>Q1MNZ2</accession>
<dbReference type="AlphaFoldDB" id="Q1MNZ2"/>
<protein>
    <recommendedName>
        <fullName evidence="3">Glycosyltransferase</fullName>
    </recommendedName>
</protein>
<evidence type="ECO:0000313" key="2">
    <source>
        <dbReference type="Proteomes" id="UP000002430"/>
    </source>
</evidence>
<gene>
    <name evidence="1" type="ordered locus">LIB013</name>
</gene>
<geneLocation type="plasmid" evidence="2">
    <name>pLaw2</name>
</geneLocation>
<organism evidence="1 2">
    <name type="scientific">Lawsonia intracellularis (strain PHE/MN1-00)</name>
    <dbReference type="NCBI Taxonomy" id="363253"/>
    <lineage>
        <taxon>Bacteria</taxon>
        <taxon>Pseudomonadati</taxon>
        <taxon>Thermodesulfobacteriota</taxon>
        <taxon>Desulfovibrionia</taxon>
        <taxon>Desulfovibrionales</taxon>
        <taxon>Desulfovibrionaceae</taxon>
        <taxon>Lawsonia</taxon>
    </lineage>
</organism>
<sequence>MFPSRKIFIGLEDIASIIENYTLGFNSLGFDVFSVVNSQASICASPCDIVLKDHLPPLRRRMTMRQKQEYIQKRINLIRKVFEKAIKECDIFLFIWSSFSPDYSDLPILKALGKKIIFVFVGSDCRWRTAYNQDMLQHGLDILPPGFNDGEQQLKEITLRLIMAEKYADALFNTPSQAGLALRPYYNYLQYPLNAKKYESNNPQNKIPVILHAPSDRFKKGSDMIEAIFLQLQKDGLQFTPRVVQGVPHNKAIEIYKEVDILAGQLGTVTGGKQERELMACRKVVVSGLKPEDYPQLLSPDCPNVRSHSLRDMYMALKMLIPNVSLREKIASCGPSYVRTYHDPSTACAKYLDAINGTTSPDFIPRFLRDTFVPEKKYLPVYNTRIKLVQDCPWYKEYIEPGTRLGLVF</sequence>
<name>Q1MNZ2_LAWIP</name>
<dbReference type="RefSeq" id="WP_011527308.1">
    <property type="nucleotide sequence ID" value="NC_008013.1"/>
</dbReference>
<dbReference type="eggNOG" id="COG0438">
    <property type="taxonomic scope" value="Bacteria"/>
</dbReference>
<dbReference type="EMBL" id="AM180254">
    <property type="protein sequence ID" value="CAJ53912.1"/>
    <property type="molecule type" value="Genomic_DNA"/>
</dbReference>
<reference evidence="1 2" key="1">
    <citation type="submission" date="2005-11" db="EMBL/GenBank/DDBJ databases">
        <title>The complete genome sequence of Lawsonia intracellularis: the causative agent of proliferative enteropathy.</title>
        <authorList>
            <person name="Kaur K."/>
            <person name="Zhang Q."/>
            <person name="Beckler D."/>
            <person name="Munir S."/>
            <person name="Li L."/>
            <person name="Kinsley K."/>
            <person name="Herron L."/>
            <person name="Peterson A."/>
            <person name="May B."/>
            <person name="Singh S."/>
            <person name="Gebhart C."/>
            <person name="Kapur V."/>
        </authorList>
    </citation>
    <scope>NUCLEOTIDE SEQUENCE [LARGE SCALE GENOMIC DNA]</scope>
    <source>
        <strain evidence="1 2">PHE/MN1-00</strain>
        <plasmid evidence="2">pLaw2</plasmid>
    </source>
</reference>
<keyword evidence="1" id="KW-0614">Plasmid</keyword>
<evidence type="ECO:0000313" key="1">
    <source>
        <dbReference type="EMBL" id="CAJ53912.1"/>
    </source>
</evidence>
<evidence type="ECO:0008006" key="3">
    <source>
        <dbReference type="Google" id="ProtNLM"/>
    </source>
</evidence>
<dbReference type="HOGENOM" id="CLU_047683_0_0_7"/>